<gene>
    <name evidence="2" type="ORF">GCM10009864_59920</name>
</gene>
<protein>
    <submittedName>
        <fullName evidence="2">Uncharacterized protein</fullName>
    </submittedName>
</protein>
<evidence type="ECO:0000313" key="2">
    <source>
        <dbReference type="EMBL" id="GAA2679628.1"/>
    </source>
</evidence>
<dbReference type="EMBL" id="BAAARK010000024">
    <property type="protein sequence ID" value="GAA2679628.1"/>
    <property type="molecule type" value="Genomic_DNA"/>
</dbReference>
<evidence type="ECO:0000256" key="1">
    <source>
        <dbReference type="SAM" id="MobiDB-lite"/>
    </source>
</evidence>
<feature type="compositionally biased region" description="Basic and acidic residues" evidence="1">
    <location>
        <begin position="1"/>
        <end position="14"/>
    </location>
</feature>
<proteinExistence type="predicted"/>
<accession>A0ABN3SM97</accession>
<sequence>MAKKYQQECRKPQDTLDGAPGPVSIPFAVPPLAPVISNSLYRALYRRHVAHARGHDPAEPFTMLPRAGARRGAGGWPVRGAAFAKRAERVTTGQSSPGAARFQDRHVADLEARIAEPAPKS</sequence>
<organism evidence="2 3">
    <name type="scientific">Streptomyces lunalinharesii</name>
    <dbReference type="NCBI Taxonomy" id="333384"/>
    <lineage>
        <taxon>Bacteria</taxon>
        <taxon>Bacillati</taxon>
        <taxon>Actinomycetota</taxon>
        <taxon>Actinomycetes</taxon>
        <taxon>Kitasatosporales</taxon>
        <taxon>Streptomycetaceae</taxon>
        <taxon>Streptomyces</taxon>
    </lineage>
</organism>
<name>A0ABN3SM97_9ACTN</name>
<reference evidence="2 3" key="1">
    <citation type="journal article" date="2019" name="Int. J. Syst. Evol. Microbiol.">
        <title>The Global Catalogue of Microorganisms (GCM) 10K type strain sequencing project: providing services to taxonomists for standard genome sequencing and annotation.</title>
        <authorList>
            <consortium name="The Broad Institute Genomics Platform"/>
            <consortium name="The Broad Institute Genome Sequencing Center for Infectious Disease"/>
            <person name="Wu L."/>
            <person name="Ma J."/>
        </authorList>
    </citation>
    <scope>NUCLEOTIDE SEQUENCE [LARGE SCALE GENOMIC DNA]</scope>
    <source>
        <strain evidence="2 3">JCM 16374</strain>
    </source>
</reference>
<keyword evidence="3" id="KW-1185">Reference proteome</keyword>
<feature type="region of interest" description="Disordered" evidence="1">
    <location>
        <begin position="1"/>
        <end position="22"/>
    </location>
</feature>
<dbReference type="Proteomes" id="UP001500994">
    <property type="component" value="Unassembled WGS sequence"/>
</dbReference>
<evidence type="ECO:0000313" key="3">
    <source>
        <dbReference type="Proteomes" id="UP001500994"/>
    </source>
</evidence>
<dbReference type="RefSeq" id="WP_344581789.1">
    <property type="nucleotide sequence ID" value="NZ_BAAARK010000024.1"/>
</dbReference>
<comment type="caution">
    <text evidence="2">The sequence shown here is derived from an EMBL/GenBank/DDBJ whole genome shotgun (WGS) entry which is preliminary data.</text>
</comment>